<dbReference type="Proteomes" id="UP000605848">
    <property type="component" value="Unassembled WGS sequence"/>
</dbReference>
<keyword evidence="2" id="KW-1185">Reference proteome</keyword>
<gene>
    <name evidence="1" type="ORF">JKG68_29290</name>
</gene>
<name>A0A936ZIV8_9HYPH</name>
<protein>
    <submittedName>
        <fullName evidence="1">Uncharacterized protein</fullName>
    </submittedName>
</protein>
<evidence type="ECO:0000313" key="2">
    <source>
        <dbReference type="Proteomes" id="UP000605848"/>
    </source>
</evidence>
<dbReference type="EMBL" id="JAEQMY010000134">
    <property type="protein sequence ID" value="MBL0407997.1"/>
    <property type="molecule type" value="Genomic_DNA"/>
</dbReference>
<organism evidence="1 2">
    <name type="scientific">Microvirga aerilata</name>
    <dbReference type="NCBI Taxonomy" id="670292"/>
    <lineage>
        <taxon>Bacteria</taxon>
        <taxon>Pseudomonadati</taxon>
        <taxon>Pseudomonadota</taxon>
        <taxon>Alphaproteobacteria</taxon>
        <taxon>Hyphomicrobiales</taxon>
        <taxon>Methylobacteriaceae</taxon>
        <taxon>Microvirga</taxon>
    </lineage>
</organism>
<accession>A0A936ZIV8</accession>
<evidence type="ECO:0000313" key="1">
    <source>
        <dbReference type="EMBL" id="MBL0407997.1"/>
    </source>
</evidence>
<comment type="caution">
    <text evidence="1">The sequence shown here is derived from an EMBL/GenBank/DDBJ whole genome shotgun (WGS) entry which is preliminary data.</text>
</comment>
<dbReference type="RefSeq" id="WP_210346487.1">
    <property type="nucleotide sequence ID" value="NZ_JAEQMY010000134.1"/>
</dbReference>
<dbReference type="AlphaFoldDB" id="A0A936ZIV8"/>
<proteinExistence type="predicted"/>
<reference evidence="1" key="1">
    <citation type="submission" date="2021-01" db="EMBL/GenBank/DDBJ databases">
        <title>Microvirga sp.</title>
        <authorList>
            <person name="Kim M.K."/>
        </authorList>
    </citation>
    <scope>NUCLEOTIDE SEQUENCE</scope>
    <source>
        <strain evidence="1">5420S-16</strain>
    </source>
</reference>
<sequence>MRFAALDRTYHDPEHKGWWHLEAGFGKCNFRDAPLFKAHEEAGAWVGQILMRKAA</sequence>